<feature type="region of interest" description="Disordered" evidence="4">
    <location>
        <begin position="1022"/>
        <end position="1044"/>
    </location>
</feature>
<evidence type="ECO:0000256" key="2">
    <source>
        <dbReference type="ARBA" id="ARBA00023043"/>
    </source>
</evidence>
<feature type="repeat" description="ANK" evidence="3">
    <location>
        <begin position="161"/>
        <end position="193"/>
    </location>
</feature>
<dbReference type="Gene3D" id="1.25.40.20">
    <property type="entry name" value="Ankyrin repeat-containing domain"/>
    <property type="match status" value="5"/>
</dbReference>
<evidence type="ECO:0000313" key="5">
    <source>
        <dbReference type="EMBL" id="MBK4738848.1"/>
    </source>
</evidence>
<accession>A0A934T472</accession>
<dbReference type="Proteomes" id="UP000622890">
    <property type="component" value="Unassembled WGS sequence"/>
</dbReference>
<keyword evidence="1" id="KW-0677">Repeat</keyword>
<gene>
    <name evidence="5" type="ORF">JJB74_29910</name>
</gene>
<dbReference type="RefSeq" id="WP_200598218.1">
    <property type="nucleotide sequence ID" value="NZ_JAEPBG010000028.1"/>
</dbReference>
<feature type="region of interest" description="Disordered" evidence="4">
    <location>
        <begin position="1"/>
        <end position="22"/>
    </location>
</feature>
<dbReference type="Pfam" id="PF12796">
    <property type="entry name" value="Ank_2"/>
    <property type="match status" value="4"/>
</dbReference>
<name>A0A934T472_9BURK</name>
<protein>
    <submittedName>
        <fullName evidence="5">Ankyrin repeat domain-containing protein</fullName>
    </submittedName>
</protein>
<dbReference type="EMBL" id="JAEPBG010000028">
    <property type="protein sequence ID" value="MBK4738848.1"/>
    <property type="molecule type" value="Genomic_DNA"/>
</dbReference>
<proteinExistence type="predicted"/>
<dbReference type="SMART" id="SM00248">
    <property type="entry name" value="ANK"/>
    <property type="match status" value="18"/>
</dbReference>
<dbReference type="PANTHER" id="PTHR24198:SF165">
    <property type="entry name" value="ANKYRIN REPEAT-CONTAINING PROTEIN-RELATED"/>
    <property type="match status" value="1"/>
</dbReference>
<dbReference type="PANTHER" id="PTHR24198">
    <property type="entry name" value="ANKYRIN REPEAT AND PROTEIN KINASE DOMAIN-CONTAINING PROTEIN"/>
    <property type="match status" value="1"/>
</dbReference>
<dbReference type="AlphaFoldDB" id="A0A934T472"/>
<evidence type="ECO:0000313" key="6">
    <source>
        <dbReference type="Proteomes" id="UP000622890"/>
    </source>
</evidence>
<organism evidence="5 6">
    <name type="scientific">Noviherbaspirillum pedocola</name>
    <dbReference type="NCBI Taxonomy" id="2801341"/>
    <lineage>
        <taxon>Bacteria</taxon>
        <taxon>Pseudomonadati</taxon>
        <taxon>Pseudomonadota</taxon>
        <taxon>Betaproteobacteria</taxon>
        <taxon>Burkholderiales</taxon>
        <taxon>Oxalobacteraceae</taxon>
        <taxon>Noviherbaspirillum</taxon>
    </lineage>
</organism>
<feature type="repeat" description="ANK" evidence="3">
    <location>
        <begin position="379"/>
        <end position="412"/>
    </location>
</feature>
<dbReference type="SUPFAM" id="SSF48403">
    <property type="entry name" value="Ankyrin repeat"/>
    <property type="match status" value="3"/>
</dbReference>
<dbReference type="InterPro" id="IPR036770">
    <property type="entry name" value="Ankyrin_rpt-contain_sf"/>
</dbReference>
<feature type="repeat" description="ANK" evidence="3">
    <location>
        <begin position="515"/>
        <end position="548"/>
    </location>
</feature>
<feature type="compositionally biased region" description="Polar residues" evidence="4">
    <location>
        <begin position="1026"/>
        <end position="1037"/>
    </location>
</feature>
<feature type="repeat" description="ANK" evidence="3">
    <location>
        <begin position="549"/>
        <end position="582"/>
    </location>
</feature>
<keyword evidence="2 3" id="KW-0040">ANK repeat</keyword>
<dbReference type="InterPro" id="IPR002110">
    <property type="entry name" value="Ankyrin_rpt"/>
</dbReference>
<evidence type="ECO:0000256" key="4">
    <source>
        <dbReference type="SAM" id="MobiDB-lite"/>
    </source>
</evidence>
<comment type="caution">
    <text evidence="5">The sequence shown here is derived from an EMBL/GenBank/DDBJ whole genome shotgun (WGS) entry which is preliminary data.</text>
</comment>
<evidence type="ECO:0000256" key="3">
    <source>
        <dbReference type="PROSITE-ProRule" id="PRU00023"/>
    </source>
</evidence>
<feature type="repeat" description="ANK" evidence="3">
    <location>
        <begin position="230"/>
        <end position="255"/>
    </location>
</feature>
<dbReference type="PROSITE" id="PS50088">
    <property type="entry name" value="ANK_REPEAT"/>
    <property type="match status" value="7"/>
</dbReference>
<dbReference type="Pfam" id="PF00023">
    <property type="entry name" value="Ank"/>
    <property type="match status" value="1"/>
</dbReference>
<feature type="compositionally biased region" description="Polar residues" evidence="4">
    <location>
        <begin position="1"/>
        <end position="17"/>
    </location>
</feature>
<dbReference type="PROSITE" id="PS50297">
    <property type="entry name" value="ANK_REP_REGION"/>
    <property type="match status" value="4"/>
</dbReference>
<sequence length="1044" mass="109006">MQSPPVLNAGQKRTTPESGFDARADEHLKCGRSMTFATASSTQHHPLPQAGTVSASPHTGLHPGANFINAANSSAHALQAMGSPSMSPARWPEVTPQIFECENREFVLNTSLLPRGTRESLEGKYAHARPPLYAALLSRNAVTVRQVLAHPFIDVNSADAYGCTALHYAAATGMSKAVEMLVHIGCDPNIRDNDGLSALHYAALNGLAATAAVLLAAPDIDADLEIRGKAGHTALMLATHQGETRIVELLLNRQAINVNVRNTDGNTPLLLALDGMSSNSSTTGGRHKAYEAIAHALLARNDIDIHAHAASGNNALMRAVTEEAETLVQRLLGMPGVDVNARNAKGHTALMTATQCSNAGILRALLAMDGIDVNARDQDGNAALMYAARSGSKEAICTMLDAAGVNIDARNSNGDTAFGIALKRGQVHVAAQMFARMETNITAAGGSSSAALTLAAAKGDVDAVRALLGRPDIDVNFSNESELTALMLAAANGHEAVTSVLLEAKDINVNHGGPFGSSALMLAAGNGHAGIVASLLARDGIDINAVDHSENTALMHAADHGHAEVVKLLLASPGIDVNVISDFGGSAIEYATIRGQLEVLKQLIVAPTLRAHGDIPNALEQAVWHGQGSAAQLLLCLSGFGVNAAYRLPSSILVLAARLGHEQIVRLLLAMPDIDVNAQNEEGHTALISAAQKGHAAIVRALLSMPDILPGITNMGSTALDFARINKHEAVIHALEAHVLPPYTASSRLQKTLGKVFASATRIATLSAADAARLDGICEGLESGKHDVAGITALFASIAPLGDDATKAFARSLAFGFCTGQYRNATGRPDEAQAILGNAPRLREYYDATVAVVSAAGNIDLHRIDRSNLLGIAAWEGNVRMIRGLIRMGANVNLPSPNGRTALAVAVKRRNWTVCAELVSHGALPTLPITNGRMALHHIVDAFGADDASEAVAHLIRDLRIGGMAFDFPMQNPDPAMREARPVVMLNALLAGKVEAWSKFGHIVHGLEGAAAAAGTAPMSTADASSILSDTSRNAGSASRGKPD</sequence>
<keyword evidence="6" id="KW-1185">Reference proteome</keyword>
<feature type="repeat" description="ANK" evidence="3">
    <location>
        <begin position="345"/>
        <end position="378"/>
    </location>
</feature>
<reference evidence="5" key="1">
    <citation type="submission" date="2021-01" db="EMBL/GenBank/DDBJ databases">
        <title>Genome sequence of strain Noviherbaspirillum sp. DKR-6.</title>
        <authorList>
            <person name="Chaudhary D.K."/>
        </authorList>
    </citation>
    <scope>NUCLEOTIDE SEQUENCE</scope>
    <source>
        <strain evidence="5">DKR-6</strain>
    </source>
</reference>
<evidence type="ECO:0000256" key="1">
    <source>
        <dbReference type="ARBA" id="ARBA00022737"/>
    </source>
</evidence>
<feature type="repeat" description="ANK" evidence="3">
    <location>
        <begin position="865"/>
        <end position="897"/>
    </location>
</feature>